<organism evidence="6 7">
    <name type="scientific">Gordonia insulae</name>
    <dbReference type="NCBI Taxonomy" id="2420509"/>
    <lineage>
        <taxon>Bacteria</taxon>
        <taxon>Bacillati</taxon>
        <taxon>Actinomycetota</taxon>
        <taxon>Actinomycetes</taxon>
        <taxon>Mycobacteriales</taxon>
        <taxon>Gordoniaceae</taxon>
        <taxon>Gordonia</taxon>
    </lineage>
</organism>
<feature type="chain" id="PRO_5017956395" description="Cutinase" evidence="5">
    <location>
        <begin position="22"/>
        <end position="463"/>
    </location>
</feature>
<evidence type="ECO:0000256" key="3">
    <source>
        <dbReference type="ARBA" id="ARBA00022801"/>
    </source>
</evidence>
<accession>A0A3G8JG35</accession>
<dbReference type="PANTHER" id="PTHR33630">
    <property type="entry name" value="CUTINASE RV1984C-RELATED-RELATED"/>
    <property type="match status" value="1"/>
</dbReference>
<evidence type="ECO:0000256" key="2">
    <source>
        <dbReference type="ARBA" id="ARBA00022487"/>
    </source>
</evidence>
<proteinExistence type="inferred from homology"/>
<dbReference type="Gene3D" id="3.40.50.1820">
    <property type="entry name" value="alpha/beta hydrolase"/>
    <property type="match status" value="1"/>
</dbReference>
<evidence type="ECO:0008006" key="8">
    <source>
        <dbReference type="Google" id="ProtNLM"/>
    </source>
</evidence>
<keyword evidence="3" id="KW-0378">Hydrolase</keyword>
<gene>
    <name evidence="6" type="ORF">D7316_00131</name>
</gene>
<dbReference type="Pfam" id="PF01083">
    <property type="entry name" value="Cutinase"/>
    <property type="match status" value="1"/>
</dbReference>
<keyword evidence="4" id="KW-1015">Disulfide bond</keyword>
<dbReference type="SUPFAM" id="SSF53474">
    <property type="entry name" value="alpha/beta-Hydrolases"/>
    <property type="match status" value="1"/>
</dbReference>
<reference evidence="6 7" key="1">
    <citation type="submission" date="2018-11" db="EMBL/GenBank/DDBJ databases">
        <title>Gordonia insulae sp. nov., isolated from an island soil.</title>
        <authorList>
            <person name="Kim Y.S."/>
            <person name="Kim S.B."/>
        </authorList>
    </citation>
    <scope>NUCLEOTIDE SEQUENCE [LARGE SCALE GENOMIC DNA]</scope>
    <source>
        <strain evidence="6 7">MMS17-SY073</strain>
    </source>
</reference>
<evidence type="ECO:0000313" key="7">
    <source>
        <dbReference type="Proteomes" id="UP000271469"/>
    </source>
</evidence>
<name>A0A3G8JG35_9ACTN</name>
<evidence type="ECO:0000256" key="4">
    <source>
        <dbReference type="ARBA" id="ARBA00023157"/>
    </source>
</evidence>
<evidence type="ECO:0000313" key="6">
    <source>
        <dbReference type="EMBL" id="AZG43565.1"/>
    </source>
</evidence>
<dbReference type="Proteomes" id="UP000271469">
    <property type="component" value="Chromosome"/>
</dbReference>
<dbReference type="AlphaFoldDB" id="A0A3G8JG35"/>
<keyword evidence="5" id="KW-0732">Signal</keyword>
<dbReference type="EMBL" id="CP033972">
    <property type="protein sequence ID" value="AZG43565.1"/>
    <property type="molecule type" value="Genomic_DNA"/>
</dbReference>
<comment type="similarity">
    <text evidence="1">Belongs to the cutinase family.</text>
</comment>
<dbReference type="InterPro" id="IPR029058">
    <property type="entry name" value="AB_hydrolase_fold"/>
</dbReference>
<dbReference type="SMART" id="SM01110">
    <property type="entry name" value="Cutinase"/>
    <property type="match status" value="1"/>
</dbReference>
<dbReference type="KEGG" id="gom:D7316_00131"/>
<keyword evidence="2" id="KW-0719">Serine esterase</keyword>
<keyword evidence="7" id="KW-1185">Reference proteome</keyword>
<protein>
    <recommendedName>
        <fullName evidence="8">Cutinase</fullName>
    </recommendedName>
</protein>
<dbReference type="GO" id="GO:0052689">
    <property type="term" value="F:carboxylic ester hydrolase activity"/>
    <property type="evidence" value="ECO:0007669"/>
    <property type="project" value="UniProtKB-KW"/>
</dbReference>
<dbReference type="RefSeq" id="WP_232016705.1">
    <property type="nucleotide sequence ID" value="NZ_CP033972.1"/>
</dbReference>
<sequence length="463" mass="46979">MACAIVLGAVAAAAVAPSAGADPVRDGDEAATTFNLFIPGTWETSESANPARATGALKPIADRIRRDHGDAATIYFLPYVARAFDNGESYGVSKATALDNATRVLRDFAADHPGARYTISGYSQGADAAGDLAAAIGNHLGPIAADKVLGVALLADPRAGTSGETVVGPKADGTGIADPRPQGMGSLLGKVSSICAPSDLYCSIDKRQNPFLGKLGSVLSKTPEEAAGAVKRAASAATILAALPFPRIIDGLSALPTKVATGDLKAAHALSRTLNADLTPLVELAATVDFTEVSTTLALIPDKTGFTKAVSVLAGALAHVDIERAALLVGKIQELTWTAAGAVGRQVGATTLPSANATPAELRSVASELASVSRGVITASARTGGELEVISPDLRTLATSVTTIVTKYAITDPAALVTDAVSAGRFYSSDSHVGYGSLIVDGQGRDAIDWLGDWLSAAISRAG</sequence>
<dbReference type="InterPro" id="IPR000675">
    <property type="entry name" value="Cutinase/axe"/>
</dbReference>
<feature type="signal peptide" evidence="5">
    <location>
        <begin position="1"/>
        <end position="21"/>
    </location>
</feature>
<evidence type="ECO:0000256" key="1">
    <source>
        <dbReference type="ARBA" id="ARBA00007534"/>
    </source>
</evidence>
<dbReference type="PANTHER" id="PTHR33630:SF9">
    <property type="entry name" value="CUTINASE 4"/>
    <property type="match status" value="1"/>
</dbReference>
<evidence type="ECO:0000256" key="5">
    <source>
        <dbReference type="SAM" id="SignalP"/>
    </source>
</evidence>